<gene>
    <name evidence="2" type="ORF">GCM10023346_34080</name>
</gene>
<evidence type="ECO:0000313" key="2">
    <source>
        <dbReference type="EMBL" id="GAA5197990.1"/>
    </source>
</evidence>
<evidence type="ECO:0000259" key="1">
    <source>
        <dbReference type="Pfam" id="PF01872"/>
    </source>
</evidence>
<dbReference type="InterPro" id="IPR024072">
    <property type="entry name" value="DHFR-like_dom_sf"/>
</dbReference>
<dbReference type="InterPro" id="IPR050765">
    <property type="entry name" value="Riboflavin_Biosynth_HTPR"/>
</dbReference>
<organism evidence="2 3">
    <name type="scientific">Arthrobacter gyeryongensis</name>
    <dbReference type="NCBI Taxonomy" id="1650592"/>
    <lineage>
        <taxon>Bacteria</taxon>
        <taxon>Bacillati</taxon>
        <taxon>Actinomycetota</taxon>
        <taxon>Actinomycetes</taxon>
        <taxon>Micrococcales</taxon>
        <taxon>Micrococcaceae</taxon>
        <taxon>Arthrobacter</taxon>
    </lineage>
</organism>
<comment type="caution">
    <text evidence="2">The sequence shown here is derived from an EMBL/GenBank/DDBJ whole genome shotgun (WGS) entry which is preliminary data.</text>
</comment>
<dbReference type="Proteomes" id="UP001500200">
    <property type="component" value="Unassembled WGS sequence"/>
</dbReference>
<dbReference type="SUPFAM" id="SSF53597">
    <property type="entry name" value="Dihydrofolate reductase-like"/>
    <property type="match status" value="1"/>
</dbReference>
<feature type="domain" description="Bacterial bifunctional deaminase-reductase C-terminal" evidence="1">
    <location>
        <begin position="13"/>
        <end position="193"/>
    </location>
</feature>
<dbReference type="PANTHER" id="PTHR38011:SF2">
    <property type="entry name" value="BIFUNCTIONAL DEAMINASE-REDUCTASE DOMAIN PROTEIN"/>
    <property type="match status" value="1"/>
</dbReference>
<evidence type="ECO:0000313" key="3">
    <source>
        <dbReference type="Proteomes" id="UP001500200"/>
    </source>
</evidence>
<proteinExistence type="predicted"/>
<reference evidence="3" key="1">
    <citation type="journal article" date="2019" name="Int. J. Syst. Evol. Microbiol.">
        <title>The Global Catalogue of Microorganisms (GCM) 10K type strain sequencing project: providing services to taxonomists for standard genome sequencing and annotation.</title>
        <authorList>
            <consortium name="The Broad Institute Genomics Platform"/>
            <consortium name="The Broad Institute Genome Sequencing Center for Infectious Disease"/>
            <person name="Wu L."/>
            <person name="Ma J."/>
        </authorList>
    </citation>
    <scope>NUCLEOTIDE SEQUENCE [LARGE SCALE GENOMIC DNA]</scope>
    <source>
        <strain evidence="3">JCM 18514</strain>
    </source>
</reference>
<dbReference type="Pfam" id="PF01872">
    <property type="entry name" value="RibD_C"/>
    <property type="match status" value="1"/>
</dbReference>
<keyword evidence="3" id="KW-1185">Reference proteome</keyword>
<dbReference type="EMBL" id="BAABKK010000024">
    <property type="protein sequence ID" value="GAA5197990.1"/>
    <property type="molecule type" value="Genomic_DNA"/>
</dbReference>
<accession>A0ABP9SMW2</accession>
<sequence>MGETTADASSADLMVDLIISLDGYASAEGWPGWWGLEGPEYLAWLAQEGETGYTFLLGANTYRLMSRMSEEAQAQGSGFSEDEGATLTGLPAVPKVVFSSTLQAPLTWPNSELVTGDAVQAVAEMKQTRTGPLSTLGSLSLCRSLLTAGLVDRFRVVVFPVITGRTGRERIYDGYPDVKLDMVESRTFDGRLQLLEYAPTVLSGPPGGGPA</sequence>
<protein>
    <submittedName>
        <fullName evidence="2">Dihydrofolate reductase family protein</fullName>
    </submittedName>
</protein>
<name>A0ABP9SMW2_9MICC</name>
<dbReference type="RefSeq" id="WP_345450974.1">
    <property type="nucleotide sequence ID" value="NZ_BAABKK010000024.1"/>
</dbReference>
<dbReference type="PANTHER" id="PTHR38011">
    <property type="entry name" value="DIHYDROFOLATE REDUCTASE FAMILY PROTEIN (AFU_ORTHOLOGUE AFUA_8G06820)"/>
    <property type="match status" value="1"/>
</dbReference>
<dbReference type="InterPro" id="IPR002734">
    <property type="entry name" value="RibDG_C"/>
</dbReference>
<dbReference type="Gene3D" id="3.40.430.10">
    <property type="entry name" value="Dihydrofolate Reductase, subunit A"/>
    <property type="match status" value="1"/>
</dbReference>